<dbReference type="AlphaFoldDB" id="A0A397UCM0"/>
<evidence type="ECO:0000313" key="5">
    <source>
        <dbReference type="Proteomes" id="UP000266673"/>
    </source>
</evidence>
<dbReference type="PROSITE" id="PS50005">
    <property type="entry name" value="TPR"/>
    <property type="match status" value="2"/>
</dbReference>
<dbReference type="InterPro" id="IPR011990">
    <property type="entry name" value="TPR-like_helical_dom_sf"/>
</dbReference>
<accession>A0A397UCM0</accession>
<organism evidence="4 5">
    <name type="scientific">Gigaspora rosea</name>
    <dbReference type="NCBI Taxonomy" id="44941"/>
    <lineage>
        <taxon>Eukaryota</taxon>
        <taxon>Fungi</taxon>
        <taxon>Fungi incertae sedis</taxon>
        <taxon>Mucoromycota</taxon>
        <taxon>Glomeromycotina</taxon>
        <taxon>Glomeromycetes</taxon>
        <taxon>Diversisporales</taxon>
        <taxon>Gigasporaceae</taxon>
        <taxon>Gigaspora</taxon>
    </lineage>
</organism>
<dbReference type="EMBL" id="QKWP01001803">
    <property type="protein sequence ID" value="RIB06499.1"/>
    <property type="molecule type" value="Genomic_DNA"/>
</dbReference>
<dbReference type="Pfam" id="PF13181">
    <property type="entry name" value="TPR_8"/>
    <property type="match status" value="1"/>
</dbReference>
<dbReference type="STRING" id="44941.A0A397UCM0"/>
<evidence type="ECO:0000256" key="2">
    <source>
        <dbReference type="ARBA" id="ARBA00022803"/>
    </source>
</evidence>
<dbReference type="PANTHER" id="PTHR44858:SF1">
    <property type="entry name" value="UDP-N-ACETYLGLUCOSAMINE--PEPTIDE N-ACETYLGLUCOSAMINYLTRANSFERASE SPINDLY-RELATED"/>
    <property type="match status" value="1"/>
</dbReference>
<gene>
    <name evidence="4" type="ORF">C2G38_2277376</name>
</gene>
<reference evidence="4 5" key="1">
    <citation type="submission" date="2018-06" db="EMBL/GenBank/DDBJ databases">
        <title>Comparative genomics reveals the genomic features of Rhizophagus irregularis, R. cerebriforme, R. diaphanum and Gigaspora rosea, and their symbiotic lifestyle signature.</title>
        <authorList>
            <person name="Morin E."/>
            <person name="San Clemente H."/>
            <person name="Chen E.C.H."/>
            <person name="De La Providencia I."/>
            <person name="Hainaut M."/>
            <person name="Kuo A."/>
            <person name="Kohler A."/>
            <person name="Murat C."/>
            <person name="Tang N."/>
            <person name="Roy S."/>
            <person name="Loubradou J."/>
            <person name="Henrissat B."/>
            <person name="Grigoriev I.V."/>
            <person name="Corradi N."/>
            <person name="Roux C."/>
            <person name="Martin F.M."/>
        </authorList>
    </citation>
    <scope>NUCLEOTIDE SEQUENCE [LARGE SCALE GENOMIC DNA]</scope>
    <source>
        <strain evidence="4 5">DAOM 194757</strain>
    </source>
</reference>
<dbReference type="SUPFAM" id="SSF48452">
    <property type="entry name" value="TPR-like"/>
    <property type="match status" value="1"/>
</dbReference>
<dbReference type="Proteomes" id="UP000266673">
    <property type="component" value="Unassembled WGS sequence"/>
</dbReference>
<feature type="repeat" description="TPR" evidence="3">
    <location>
        <begin position="33"/>
        <end position="66"/>
    </location>
</feature>
<comment type="caution">
    <text evidence="4">The sequence shown here is derived from an EMBL/GenBank/DDBJ whole genome shotgun (WGS) entry which is preliminary data.</text>
</comment>
<protein>
    <submittedName>
        <fullName evidence="4">Uncharacterized protein</fullName>
    </submittedName>
</protein>
<dbReference type="PANTHER" id="PTHR44858">
    <property type="entry name" value="TETRATRICOPEPTIDE REPEAT PROTEIN 6"/>
    <property type="match status" value="1"/>
</dbReference>
<name>A0A397UCM0_9GLOM</name>
<keyword evidence="1" id="KW-0677">Repeat</keyword>
<proteinExistence type="predicted"/>
<dbReference type="Gene3D" id="1.25.40.10">
    <property type="entry name" value="Tetratricopeptide repeat domain"/>
    <property type="match status" value="1"/>
</dbReference>
<evidence type="ECO:0000256" key="1">
    <source>
        <dbReference type="ARBA" id="ARBA00022737"/>
    </source>
</evidence>
<evidence type="ECO:0000256" key="3">
    <source>
        <dbReference type="PROSITE-ProRule" id="PRU00339"/>
    </source>
</evidence>
<feature type="non-terminal residue" evidence="4">
    <location>
        <position position="1"/>
    </location>
</feature>
<dbReference type="SMART" id="SM00028">
    <property type="entry name" value="TPR"/>
    <property type="match status" value="4"/>
</dbReference>
<dbReference type="InterPro" id="IPR019734">
    <property type="entry name" value="TPR_rpt"/>
</dbReference>
<feature type="repeat" description="TPR" evidence="3">
    <location>
        <begin position="104"/>
        <end position="137"/>
    </location>
</feature>
<dbReference type="OrthoDB" id="245563at2759"/>
<evidence type="ECO:0000313" key="4">
    <source>
        <dbReference type="EMBL" id="RIB06499.1"/>
    </source>
</evidence>
<dbReference type="InterPro" id="IPR050498">
    <property type="entry name" value="Ycf3"/>
</dbReference>
<sequence length="221" mass="25049">ALIIRGKVNEAINNFEEAVSDFNKSLKIELYNAFILRSHGIVYCELGNYENSLVDLNESLEIETDNSVALKNHEYINHKMVRYEESLADLNKLLKIDPKNAYNAGILRSFGAIYFKLNNYEESLANLNKSLKIETKNVSALILRGGFFSYYQPSRRDKPFASDIAIYPGLTIIPKPLIPASPLQCRLSFYSPRPFQHLEIFTVDKSVGSGSEISDFVPNFP</sequence>
<keyword evidence="2 3" id="KW-0802">TPR repeat</keyword>
<keyword evidence="5" id="KW-1185">Reference proteome</keyword>